<evidence type="ECO:0000259" key="1">
    <source>
        <dbReference type="PROSITE" id="PS51186"/>
    </source>
</evidence>
<dbReference type="SUPFAM" id="SSF55729">
    <property type="entry name" value="Acyl-CoA N-acyltransferases (Nat)"/>
    <property type="match status" value="1"/>
</dbReference>
<dbReference type="PROSITE" id="PS51186">
    <property type="entry name" value="GNAT"/>
    <property type="match status" value="1"/>
</dbReference>
<dbReference type="Gene3D" id="3.40.630.30">
    <property type="match status" value="1"/>
</dbReference>
<dbReference type="GO" id="GO:0016747">
    <property type="term" value="F:acyltransferase activity, transferring groups other than amino-acyl groups"/>
    <property type="evidence" value="ECO:0007669"/>
    <property type="project" value="InterPro"/>
</dbReference>
<sequence>MSGRNPRVELVPWDFDSEEHRARMHLQRLACGWRSEEVQKWAEQGRAATKTLYWIVVRDDLADGEKLIAKHESTPIADTAPTHWHQPREAAPGRAFTPIGHIALDVRPSQDRQLGLTSDGEDENGSGIAWVASLYISWALQRHGLGREVMAGAEDLAANGPLRARWLVLDTMSREQQMEPALVRRVYLAQGNPAPVVPIQDWYEAQGYEAFAQEVGGYKWVNPETGERHDIDYVFLRKRLK</sequence>
<gene>
    <name evidence="2" type="ORF">VSDG_02519</name>
</gene>
<dbReference type="EMBL" id="LJZO01000005">
    <property type="protein sequence ID" value="ROW02295.1"/>
    <property type="molecule type" value="Genomic_DNA"/>
</dbReference>
<evidence type="ECO:0000313" key="2">
    <source>
        <dbReference type="EMBL" id="ROW02295.1"/>
    </source>
</evidence>
<reference evidence="2 3" key="1">
    <citation type="submission" date="2015-09" db="EMBL/GenBank/DDBJ databases">
        <title>Host preference determinants of Valsa canker pathogens revealed by comparative genomics.</title>
        <authorList>
            <person name="Yin Z."/>
            <person name="Huang L."/>
        </authorList>
    </citation>
    <scope>NUCLEOTIDE SEQUENCE [LARGE SCALE GENOMIC DNA]</scope>
    <source>
        <strain evidence="2 3">YSFL</strain>
    </source>
</reference>
<dbReference type="STRING" id="252740.A0A423WFU2"/>
<dbReference type="InterPro" id="IPR000182">
    <property type="entry name" value="GNAT_dom"/>
</dbReference>
<dbReference type="InterPro" id="IPR016181">
    <property type="entry name" value="Acyl_CoA_acyltransferase"/>
</dbReference>
<accession>A0A423WFU2</accession>
<evidence type="ECO:0000313" key="3">
    <source>
        <dbReference type="Proteomes" id="UP000284375"/>
    </source>
</evidence>
<comment type="caution">
    <text evidence="2">The sequence shown here is derived from an EMBL/GenBank/DDBJ whole genome shotgun (WGS) entry which is preliminary data.</text>
</comment>
<dbReference type="Proteomes" id="UP000284375">
    <property type="component" value="Unassembled WGS sequence"/>
</dbReference>
<dbReference type="AlphaFoldDB" id="A0A423WFU2"/>
<keyword evidence="3" id="KW-1185">Reference proteome</keyword>
<proteinExistence type="predicted"/>
<protein>
    <recommendedName>
        <fullName evidence="1">N-acetyltransferase domain-containing protein</fullName>
    </recommendedName>
</protein>
<feature type="domain" description="N-acetyltransferase" evidence="1">
    <location>
        <begin position="55"/>
        <end position="232"/>
    </location>
</feature>
<organism evidence="2 3">
    <name type="scientific">Cytospora chrysosperma</name>
    <name type="common">Cytospora canker fungus</name>
    <name type="synonym">Sphaeria chrysosperma</name>
    <dbReference type="NCBI Taxonomy" id="252740"/>
    <lineage>
        <taxon>Eukaryota</taxon>
        <taxon>Fungi</taxon>
        <taxon>Dikarya</taxon>
        <taxon>Ascomycota</taxon>
        <taxon>Pezizomycotina</taxon>
        <taxon>Sordariomycetes</taxon>
        <taxon>Sordariomycetidae</taxon>
        <taxon>Diaporthales</taxon>
        <taxon>Cytosporaceae</taxon>
        <taxon>Cytospora</taxon>
    </lineage>
</organism>
<name>A0A423WFU2_CYTCH</name>
<dbReference type="OrthoDB" id="2326446at2759"/>